<gene>
    <name evidence="3" type="ORF">J437_LFUL006154</name>
</gene>
<keyword evidence="1" id="KW-0175">Coiled coil</keyword>
<reference evidence="3" key="1">
    <citation type="submission" date="2013-04" db="EMBL/GenBank/DDBJ databases">
        <authorList>
            <person name="Qu J."/>
            <person name="Murali S.C."/>
            <person name="Bandaranaike D."/>
            <person name="Bellair M."/>
            <person name="Blankenburg K."/>
            <person name="Chao H."/>
            <person name="Dinh H."/>
            <person name="Doddapaneni H."/>
            <person name="Downs B."/>
            <person name="Dugan-Rocha S."/>
            <person name="Elkadiri S."/>
            <person name="Gnanaolivu R.D."/>
            <person name="Hernandez B."/>
            <person name="Javaid M."/>
            <person name="Jayaseelan J.C."/>
            <person name="Lee S."/>
            <person name="Li M."/>
            <person name="Ming W."/>
            <person name="Munidasa M."/>
            <person name="Muniz J."/>
            <person name="Nguyen L."/>
            <person name="Ongeri F."/>
            <person name="Osuji N."/>
            <person name="Pu L.-L."/>
            <person name="Puazo M."/>
            <person name="Qu C."/>
            <person name="Quiroz J."/>
            <person name="Raj R."/>
            <person name="Weissenberger G."/>
            <person name="Xin Y."/>
            <person name="Zou X."/>
            <person name="Han Y."/>
            <person name="Richards S."/>
            <person name="Worley K."/>
            <person name="Muzny D."/>
            <person name="Gibbs R."/>
        </authorList>
    </citation>
    <scope>NUCLEOTIDE SEQUENCE</scope>
    <source>
        <strain evidence="3">Sampled in the wild</strain>
    </source>
</reference>
<evidence type="ECO:0000313" key="4">
    <source>
        <dbReference type="Proteomes" id="UP000792457"/>
    </source>
</evidence>
<keyword evidence="2" id="KW-1133">Transmembrane helix</keyword>
<keyword evidence="4" id="KW-1185">Reference proteome</keyword>
<feature type="coiled-coil region" evidence="1">
    <location>
        <begin position="55"/>
        <end position="82"/>
    </location>
</feature>
<keyword evidence="2" id="KW-0812">Transmembrane</keyword>
<evidence type="ECO:0000313" key="3">
    <source>
        <dbReference type="EMBL" id="KAG8225131.1"/>
    </source>
</evidence>
<proteinExistence type="predicted"/>
<evidence type="ECO:0000256" key="1">
    <source>
        <dbReference type="SAM" id="Coils"/>
    </source>
</evidence>
<evidence type="ECO:0000256" key="2">
    <source>
        <dbReference type="SAM" id="Phobius"/>
    </source>
</evidence>
<keyword evidence="2" id="KW-0472">Membrane</keyword>
<name>A0A8K0JZI9_LADFU</name>
<organism evidence="3 4">
    <name type="scientific">Ladona fulva</name>
    <name type="common">Scarce chaser dragonfly</name>
    <name type="synonym">Libellula fulva</name>
    <dbReference type="NCBI Taxonomy" id="123851"/>
    <lineage>
        <taxon>Eukaryota</taxon>
        <taxon>Metazoa</taxon>
        <taxon>Ecdysozoa</taxon>
        <taxon>Arthropoda</taxon>
        <taxon>Hexapoda</taxon>
        <taxon>Insecta</taxon>
        <taxon>Pterygota</taxon>
        <taxon>Palaeoptera</taxon>
        <taxon>Odonata</taxon>
        <taxon>Epiprocta</taxon>
        <taxon>Anisoptera</taxon>
        <taxon>Libelluloidea</taxon>
        <taxon>Libellulidae</taxon>
        <taxon>Ladona</taxon>
    </lineage>
</organism>
<dbReference type="Proteomes" id="UP000792457">
    <property type="component" value="Unassembled WGS sequence"/>
</dbReference>
<reference evidence="3" key="2">
    <citation type="submission" date="2017-10" db="EMBL/GenBank/DDBJ databases">
        <title>Ladona fulva Genome sequencing and assembly.</title>
        <authorList>
            <person name="Murali S."/>
            <person name="Richards S."/>
            <person name="Bandaranaike D."/>
            <person name="Bellair M."/>
            <person name="Blankenburg K."/>
            <person name="Chao H."/>
            <person name="Dinh H."/>
            <person name="Doddapaneni H."/>
            <person name="Dugan-Rocha S."/>
            <person name="Elkadiri S."/>
            <person name="Gnanaolivu R."/>
            <person name="Hernandez B."/>
            <person name="Skinner E."/>
            <person name="Javaid M."/>
            <person name="Lee S."/>
            <person name="Li M."/>
            <person name="Ming W."/>
            <person name="Munidasa M."/>
            <person name="Muniz J."/>
            <person name="Nguyen L."/>
            <person name="Hughes D."/>
            <person name="Osuji N."/>
            <person name="Pu L.-L."/>
            <person name="Puazo M."/>
            <person name="Qu C."/>
            <person name="Quiroz J."/>
            <person name="Raj R."/>
            <person name="Weissenberger G."/>
            <person name="Xin Y."/>
            <person name="Zou X."/>
            <person name="Han Y."/>
            <person name="Worley K."/>
            <person name="Muzny D."/>
            <person name="Gibbs R."/>
        </authorList>
    </citation>
    <scope>NUCLEOTIDE SEQUENCE</scope>
    <source>
        <strain evidence="3">Sampled in the wild</strain>
    </source>
</reference>
<dbReference type="EMBL" id="KZ308225">
    <property type="protein sequence ID" value="KAG8225131.1"/>
    <property type="molecule type" value="Genomic_DNA"/>
</dbReference>
<protein>
    <submittedName>
        <fullName evidence="3">Uncharacterized protein</fullName>
    </submittedName>
</protein>
<sequence>MTKKRSLDDTLPEITQEYNASDPKEVSFNYLGKYKSIMNKINSQYMRPKKSLNISNDYEYNYEELRQEYNEDNENIENSSLAFNNTEKKKQEETSGDSVDNKLNFQDPDDDCSLEENDIIGIEAIKCWWRDYQKDLSPQTRSKLLKRALYILAVWILIFLIIAICLWCTKGWCCCCCRCEFCFPRKVVMKAKRYLYENKPGEIILSILKNRGTFTGLPIPDDAIPEHALIDWQADCSLLISKYREVFSPLVFDWDPDSLDFSASERDILFFPDFISVITGEELINVEDLRFLEELIFEVATEPRSSSLSSEGSPVTKALIGFPTLPGRSCQNGCRSMTKTKFTDQTNQLTGVKSTCEELHCATTIHLISDKTGSLSWIDMGYKNALQNKITSLRNFKNG</sequence>
<comment type="caution">
    <text evidence="3">The sequence shown here is derived from an EMBL/GenBank/DDBJ whole genome shotgun (WGS) entry which is preliminary data.</text>
</comment>
<accession>A0A8K0JZI9</accession>
<dbReference type="AlphaFoldDB" id="A0A8K0JZI9"/>
<dbReference type="OrthoDB" id="6617422at2759"/>
<feature type="transmembrane region" description="Helical" evidence="2">
    <location>
        <begin position="149"/>
        <end position="172"/>
    </location>
</feature>